<dbReference type="Proteomes" id="UP000198420">
    <property type="component" value="Unassembled WGS sequence"/>
</dbReference>
<comment type="similarity">
    <text evidence="7">Belongs to the GntP permease family.</text>
</comment>
<dbReference type="GO" id="GO:0015128">
    <property type="term" value="F:gluconate transmembrane transporter activity"/>
    <property type="evidence" value="ECO:0007669"/>
    <property type="project" value="InterPro"/>
</dbReference>
<feature type="transmembrane region" description="Helical" evidence="8">
    <location>
        <begin position="71"/>
        <end position="91"/>
    </location>
</feature>
<keyword evidence="2" id="KW-0813">Transport</keyword>
<feature type="transmembrane region" description="Helical" evidence="8">
    <location>
        <begin position="365"/>
        <end position="392"/>
    </location>
</feature>
<dbReference type="PIRSF" id="PIRSF002746">
    <property type="entry name" value="Gluconate_transporter"/>
    <property type="match status" value="1"/>
</dbReference>
<feature type="transmembrane region" description="Helical" evidence="8">
    <location>
        <begin position="41"/>
        <end position="59"/>
    </location>
</feature>
<dbReference type="Pfam" id="PF02447">
    <property type="entry name" value="GntP_permease"/>
    <property type="match status" value="1"/>
</dbReference>
<gene>
    <name evidence="9" type="ORF">SAMN06265355_11169</name>
</gene>
<evidence type="ECO:0000256" key="7">
    <source>
        <dbReference type="ARBA" id="ARBA00049663"/>
    </source>
</evidence>
<evidence type="ECO:0000256" key="2">
    <source>
        <dbReference type="ARBA" id="ARBA00022448"/>
    </source>
</evidence>
<dbReference type="AlphaFoldDB" id="A0A239BSD7"/>
<feature type="transmembrane region" description="Helical" evidence="8">
    <location>
        <begin position="404"/>
        <end position="421"/>
    </location>
</feature>
<evidence type="ECO:0000256" key="4">
    <source>
        <dbReference type="ARBA" id="ARBA00022692"/>
    </source>
</evidence>
<feature type="transmembrane region" description="Helical" evidence="8">
    <location>
        <begin position="289"/>
        <end position="307"/>
    </location>
</feature>
<dbReference type="GO" id="GO:0005886">
    <property type="term" value="C:plasma membrane"/>
    <property type="evidence" value="ECO:0007669"/>
    <property type="project" value="UniProtKB-SubCell"/>
</dbReference>
<evidence type="ECO:0000256" key="8">
    <source>
        <dbReference type="SAM" id="Phobius"/>
    </source>
</evidence>
<dbReference type="InterPro" id="IPR003474">
    <property type="entry name" value="Glcn_transporter"/>
</dbReference>
<feature type="transmembrane region" description="Helical" evidence="8">
    <location>
        <begin position="111"/>
        <end position="144"/>
    </location>
</feature>
<evidence type="ECO:0000313" key="9">
    <source>
        <dbReference type="EMBL" id="SNS10599.1"/>
    </source>
</evidence>
<keyword evidence="6 8" id="KW-0472">Membrane</keyword>
<dbReference type="OrthoDB" id="4325159at2"/>
<accession>A0A239BSD7</accession>
<dbReference type="EMBL" id="FZNP01000011">
    <property type="protein sequence ID" value="SNS10599.1"/>
    <property type="molecule type" value="Genomic_DNA"/>
</dbReference>
<feature type="transmembrane region" description="Helical" evidence="8">
    <location>
        <begin position="251"/>
        <end position="269"/>
    </location>
</feature>
<sequence length="466" mass="47761">MHPIVLAAAPAASSGRLVPAALAGIALIVILITYFKVHPFLSLTLGSLLVGIVAGLPVADTVDAFVKGFGDTAAGVGALIAFGAMFGKLLADSGGADQIVDTIIGRTGRRFLPWAMALVGALIGLPMFFEIGLVLLVPVILLVARRAQMSIIAVGIPALAGLSAMHGLVPPHPGPLVAIDNLKADLGLTLALGIAVALPTIALSGPVFARFASRWVDVPAPELYVTGADERDSGDDAAVDAEPRRRPSFPVTLFTVLLPVALMLGKAVADIALDEGGRVRTVLDNLGTPLVALIIAVVVAMFTFGRGSGMDREAIASSLAGSLPPIAGPLLIVAAGGGFKQTLVDTGIGDLVADWVKDSDLSVLFLAWLVAVLIRLATGSATVATVTAAGILAPVATTLDSGQTSLLVLAIGAGSLFFSHVNDAGFWLVKEYFGLSVGQNIRTWSLMETVISVCGLVFVLLLNLVV</sequence>
<keyword evidence="5 8" id="KW-1133">Transmembrane helix</keyword>
<feature type="transmembrane region" description="Helical" evidence="8">
    <location>
        <begin position="441"/>
        <end position="465"/>
    </location>
</feature>
<dbReference type="NCBIfam" id="TIGR00791">
    <property type="entry name" value="gntP"/>
    <property type="match status" value="1"/>
</dbReference>
<proteinExistence type="inferred from homology"/>
<reference evidence="10" key="1">
    <citation type="submission" date="2017-06" db="EMBL/GenBank/DDBJ databases">
        <authorList>
            <person name="Varghese N."/>
            <person name="Submissions S."/>
        </authorList>
    </citation>
    <scope>NUCLEOTIDE SEQUENCE [LARGE SCALE GENOMIC DNA]</scope>
    <source>
        <strain evidence="10">DSM 44485</strain>
    </source>
</reference>
<keyword evidence="3" id="KW-1003">Cell membrane</keyword>
<organism evidence="9 10">
    <name type="scientific">Actinomadura mexicana</name>
    <dbReference type="NCBI Taxonomy" id="134959"/>
    <lineage>
        <taxon>Bacteria</taxon>
        <taxon>Bacillati</taxon>
        <taxon>Actinomycetota</taxon>
        <taxon>Actinomycetes</taxon>
        <taxon>Streptosporangiales</taxon>
        <taxon>Thermomonosporaceae</taxon>
        <taxon>Actinomadura</taxon>
    </lineage>
</organism>
<evidence type="ECO:0000256" key="6">
    <source>
        <dbReference type="ARBA" id="ARBA00023136"/>
    </source>
</evidence>
<dbReference type="PANTHER" id="PTHR30354:SF22">
    <property type="entry name" value="HIGH-AFFINITY GLUCONATE TRANSPORTER"/>
    <property type="match status" value="1"/>
</dbReference>
<evidence type="ECO:0000256" key="1">
    <source>
        <dbReference type="ARBA" id="ARBA00004651"/>
    </source>
</evidence>
<evidence type="ECO:0000256" key="3">
    <source>
        <dbReference type="ARBA" id="ARBA00022475"/>
    </source>
</evidence>
<feature type="transmembrane region" description="Helical" evidence="8">
    <location>
        <begin position="189"/>
        <end position="209"/>
    </location>
</feature>
<evidence type="ECO:0000313" key="10">
    <source>
        <dbReference type="Proteomes" id="UP000198420"/>
    </source>
</evidence>
<comment type="subcellular location">
    <subcellularLocation>
        <location evidence="1">Cell membrane</location>
        <topology evidence="1">Multi-pass membrane protein</topology>
    </subcellularLocation>
</comment>
<dbReference type="RefSeq" id="WP_089314594.1">
    <property type="nucleotide sequence ID" value="NZ_FZNP01000011.1"/>
</dbReference>
<feature type="transmembrane region" description="Helical" evidence="8">
    <location>
        <begin position="319"/>
        <end position="339"/>
    </location>
</feature>
<feature type="transmembrane region" description="Helical" evidence="8">
    <location>
        <begin position="17"/>
        <end position="35"/>
    </location>
</feature>
<keyword evidence="4 8" id="KW-0812">Transmembrane</keyword>
<dbReference type="PANTHER" id="PTHR30354">
    <property type="entry name" value="GNT FAMILY GLUCONATE TRANSPORTER"/>
    <property type="match status" value="1"/>
</dbReference>
<feature type="transmembrane region" description="Helical" evidence="8">
    <location>
        <begin position="151"/>
        <end position="169"/>
    </location>
</feature>
<name>A0A239BSD7_9ACTN</name>
<protein>
    <submittedName>
        <fullName evidence="9">Gluconate:H+ symporter, GntP family</fullName>
    </submittedName>
</protein>
<keyword evidence="10" id="KW-1185">Reference proteome</keyword>
<evidence type="ECO:0000256" key="5">
    <source>
        <dbReference type="ARBA" id="ARBA00022989"/>
    </source>
</evidence>